<feature type="zinc finger region" description="C3H1-type" evidence="4">
    <location>
        <begin position="72"/>
        <end position="100"/>
    </location>
</feature>
<feature type="compositionally biased region" description="Low complexity" evidence="5">
    <location>
        <begin position="146"/>
        <end position="167"/>
    </location>
</feature>
<dbReference type="SMART" id="SM00356">
    <property type="entry name" value="ZnF_C3H1"/>
    <property type="match status" value="2"/>
</dbReference>
<evidence type="ECO:0000256" key="4">
    <source>
        <dbReference type="PROSITE-ProRule" id="PRU00723"/>
    </source>
</evidence>
<feature type="compositionally biased region" description="Low complexity" evidence="5">
    <location>
        <begin position="20"/>
        <end position="32"/>
    </location>
</feature>
<evidence type="ECO:0000256" key="1">
    <source>
        <dbReference type="ARBA" id="ARBA00022723"/>
    </source>
</evidence>
<sequence length="570" mass="58400">MPVIDEDKEERERMDKKKSSSTSAGAGAAAAGAGAGGKTKDLSHVPCKFYKVGSCTAGSSCPFSHSGVSGPGAQKDVCAWFVKGNNCKFGHKCALAHVLPGQSMSMDRKNKKLAQQQAQAGKEGKESREGREGKGRRRDAPQARPPTTLSLKSLKASISPSAPAPALNDTDFTSFSALEPDKLPTAPAVNGKQPKSDPVDTSPSSPPKRDFGPIGSPPKQPVAMSTSPGTPTNNLLSSSPYRQSVLRSPSGSGGASGTAGTASSLGRMGLSMNRSTSSGNSGGLTLGAGVPGGKNPSWGSMGNGSDIGSLPSLPSALLRPLNGIQPHTPITPTSARQGVKDFDLTFEYDDYLGNGPGRGGSSAIVIEENVEGDLDDLDDFLPSSLTELLTPEERKRRMSRSNSSSQPQQDTHNGLPSPQSYNTRRALGVPLASRVEGNSTPGGTPGHRYSRSVPMGDLGNLSSIWANQDQNPIPSPNANANAVSSSFTGPSSLSGVGLGGGLPSSPPRRIGNGTPGSFTSASGRLAADDYYPYTGGSPGGMSGVNPSNASAAFLPGYGFGTAYIKAKEGP</sequence>
<feature type="region of interest" description="Disordered" evidence="5">
    <location>
        <begin position="1"/>
        <end position="40"/>
    </location>
</feature>
<evidence type="ECO:0000256" key="3">
    <source>
        <dbReference type="ARBA" id="ARBA00022833"/>
    </source>
</evidence>
<feature type="compositionally biased region" description="Polar residues" evidence="5">
    <location>
        <begin position="460"/>
        <end position="470"/>
    </location>
</feature>
<reference evidence="7" key="1">
    <citation type="journal article" date="2019" name="Environ. Microbiol.">
        <title>Fungal ecological strategies reflected in gene transcription - a case study of two litter decomposers.</title>
        <authorList>
            <person name="Barbi F."/>
            <person name="Kohler A."/>
            <person name="Barry K."/>
            <person name="Baskaran P."/>
            <person name="Daum C."/>
            <person name="Fauchery L."/>
            <person name="Ihrmark K."/>
            <person name="Kuo A."/>
            <person name="LaButti K."/>
            <person name="Lipzen A."/>
            <person name="Morin E."/>
            <person name="Grigoriev I.V."/>
            <person name="Henrissat B."/>
            <person name="Lindahl B."/>
            <person name="Martin F."/>
        </authorList>
    </citation>
    <scope>NUCLEOTIDE SEQUENCE</scope>
    <source>
        <strain evidence="7">JB14</strain>
    </source>
</reference>
<keyword evidence="3 4" id="KW-0862">Zinc</keyword>
<gene>
    <name evidence="7" type="ORF">BT96DRAFT_328159</name>
</gene>
<organism evidence="7 8">
    <name type="scientific">Gymnopus androsaceus JB14</name>
    <dbReference type="NCBI Taxonomy" id="1447944"/>
    <lineage>
        <taxon>Eukaryota</taxon>
        <taxon>Fungi</taxon>
        <taxon>Dikarya</taxon>
        <taxon>Basidiomycota</taxon>
        <taxon>Agaricomycotina</taxon>
        <taxon>Agaricomycetes</taxon>
        <taxon>Agaricomycetidae</taxon>
        <taxon>Agaricales</taxon>
        <taxon>Marasmiineae</taxon>
        <taxon>Omphalotaceae</taxon>
        <taxon>Gymnopus</taxon>
    </lineage>
</organism>
<feature type="compositionally biased region" description="Low complexity" evidence="5">
    <location>
        <begin position="258"/>
        <end position="279"/>
    </location>
</feature>
<proteinExistence type="predicted"/>
<keyword evidence="2 4" id="KW-0863">Zinc-finger</keyword>
<feature type="compositionally biased region" description="Polar residues" evidence="5">
    <location>
        <begin position="223"/>
        <end position="249"/>
    </location>
</feature>
<evidence type="ECO:0000256" key="2">
    <source>
        <dbReference type="ARBA" id="ARBA00022771"/>
    </source>
</evidence>
<name>A0A6A4I493_9AGAR</name>
<dbReference type="GO" id="GO:0008270">
    <property type="term" value="F:zinc ion binding"/>
    <property type="evidence" value="ECO:0007669"/>
    <property type="project" value="UniProtKB-KW"/>
</dbReference>
<feature type="domain" description="C3H1-type" evidence="6">
    <location>
        <begin position="41"/>
        <end position="68"/>
    </location>
</feature>
<dbReference type="SUPFAM" id="SSF90229">
    <property type="entry name" value="CCCH zinc finger"/>
    <property type="match status" value="1"/>
</dbReference>
<feature type="region of interest" description="Disordered" evidence="5">
    <location>
        <begin position="106"/>
        <end position="306"/>
    </location>
</feature>
<dbReference type="AlphaFoldDB" id="A0A6A4I493"/>
<feature type="domain" description="C3H1-type" evidence="6">
    <location>
        <begin position="72"/>
        <end position="100"/>
    </location>
</feature>
<evidence type="ECO:0000256" key="5">
    <source>
        <dbReference type="SAM" id="MobiDB-lite"/>
    </source>
</evidence>
<keyword evidence="1 4" id="KW-0479">Metal-binding</keyword>
<dbReference type="OrthoDB" id="411372at2759"/>
<evidence type="ECO:0000259" key="6">
    <source>
        <dbReference type="PROSITE" id="PS50103"/>
    </source>
</evidence>
<dbReference type="EMBL" id="ML769408">
    <property type="protein sequence ID" value="KAE9405559.1"/>
    <property type="molecule type" value="Genomic_DNA"/>
</dbReference>
<dbReference type="InterPro" id="IPR000571">
    <property type="entry name" value="Znf_CCCH"/>
</dbReference>
<dbReference type="PROSITE" id="PS50103">
    <property type="entry name" value="ZF_C3H1"/>
    <property type="match status" value="2"/>
</dbReference>
<evidence type="ECO:0000313" key="7">
    <source>
        <dbReference type="EMBL" id="KAE9405559.1"/>
    </source>
</evidence>
<dbReference type="Pfam" id="PF00642">
    <property type="entry name" value="zf-CCCH"/>
    <property type="match status" value="1"/>
</dbReference>
<dbReference type="Proteomes" id="UP000799118">
    <property type="component" value="Unassembled WGS sequence"/>
</dbReference>
<accession>A0A6A4I493</accession>
<feature type="compositionally biased region" description="Low complexity" evidence="5">
    <location>
        <begin position="476"/>
        <end position="495"/>
    </location>
</feature>
<feature type="compositionally biased region" description="Polar residues" evidence="5">
    <location>
        <begin position="406"/>
        <end position="423"/>
    </location>
</feature>
<dbReference type="Gene3D" id="4.10.1000.10">
    <property type="entry name" value="Zinc finger, CCCH-type"/>
    <property type="match status" value="1"/>
</dbReference>
<dbReference type="InterPro" id="IPR036855">
    <property type="entry name" value="Znf_CCCH_sf"/>
</dbReference>
<keyword evidence="8" id="KW-1185">Reference proteome</keyword>
<protein>
    <recommendedName>
        <fullName evidence="6">C3H1-type domain-containing protein</fullName>
    </recommendedName>
</protein>
<feature type="compositionally biased region" description="Basic and acidic residues" evidence="5">
    <location>
        <begin position="122"/>
        <end position="141"/>
    </location>
</feature>
<feature type="zinc finger region" description="C3H1-type" evidence="4">
    <location>
        <begin position="41"/>
        <end position="68"/>
    </location>
</feature>
<feature type="compositionally biased region" description="Gly residues" evidence="5">
    <location>
        <begin position="280"/>
        <end position="292"/>
    </location>
</feature>
<evidence type="ECO:0000313" key="8">
    <source>
        <dbReference type="Proteomes" id="UP000799118"/>
    </source>
</evidence>
<feature type="region of interest" description="Disordered" evidence="5">
    <location>
        <begin position="386"/>
        <end position="521"/>
    </location>
</feature>